<evidence type="ECO:0008006" key="3">
    <source>
        <dbReference type="Google" id="ProtNLM"/>
    </source>
</evidence>
<dbReference type="Gene3D" id="1.20.930.20">
    <property type="entry name" value="Adaptor protein Cbl, N-terminal domain"/>
    <property type="match status" value="1"/>
</dbReference>
<gene>
    <name evidence="1" type="ORF">L227DRAFT_508506</name>
</gene>
<dbReference type="SUPFAM" id="SSF56112">
    <property type="entry name" value="Protein kinase-like (PK-like)"/>
    <property type="match status" value="1"/>
</dbReference>
<dbReference type="InterPro" id="IPR011009">
    <property type="entry name" value="Kinase-like_dom_sf"/>
</dbReference>
<dbReference type="InterPro" id="IPR059179">
    <property type="entry name" value="MLKL-like_MCAfunc"/>
</dbReference>
<dbReference type="InterPro" id="IPR036537">
    <property type="entry name" value="Adaptor_Cbl_N_dom_sf"/>
</dbReference>
<name>A0A5C2RZI0_9APHY</name>
<reference evidence="1" key="1">
    <citation type="journal article" date="2018" name="Genome Biol. Evol.">
        <title>Genomics and development of Lentinus tigrinus, a white-rot wood-decaying mushroom with dimorphic fruiting bodies.</title>
        <authorList>
            <person name="Wu B."/>
            <person name="Xu Z."/>
            <person name="Knudson A."/>
            <person name="Carlson A."/>
            <person name="Chen N."/>
            <person name="Kovaka S."/>
            <person name="LaButti K."/>
            <person name="Lipzen A."/>
            <person name="Pennachio C."/>
            <person name="Riley R."/>
            <person name="Schakwitz W."/>
            <person name="Umezawa K."/>
            <person name="Ohm R.A."/>
            <person name="Grigoriev I.V."/>
            <person name="Nagy L.G."/>
            <person name="Gibbons J."/>
            <person name="Hibbett D."/>
        </authorList>
    </citation>
    <scope>NUCLEOTIDE SEQUENCE [LARGE SCALE GENOMIC DNA]</scope>
    <source>
        <strain evidence="1">ALCF2SS1-6</strain>
    </source>
</reference>
<dbReference type="AlphaFoldDB" id="A0A5C2RZI0"/>
<organism evidence="1 2">
    <name type="scientific">Lentinus tigrinus ALCF2SS1-6</name>
    <dbReference type="NCBI Taxonomy" id="1328759"/>
    <lineage>
        <taxon>Eukaryota</taxon>
        <taxon>Fungi</taxon>
        <taxon>Dikarya</taxon>
        <taxon>Basidiomycota</taxon>
        <taxon>Agaricomycotina</taxon>
        <taxon>Agaricomycetes</taxon>
        <taxon>Polyporales</taxon>
        <taxon>Polyporaceae</taxon>
        <taxon>Lentinus</taxon>
    </lineage>
</organism>
<keyword evidence="2" id="KW-1185">Reference proteome</keyword>
<evidence type="ECO:0000313" key="2">
    <source>
        <dbReference type="Proteomes" id="UP000313359"/>
    </source>
</evidence>
<dbReference type="GO" id="GO:0007166">
    <property type="term" value="P:cell surface receptor signaling pathway"/>
    <property type="evidence" value="ECO:0007669"/>
    <property type="project" value="InterPro"/>
</dbReference>
<dbReference type="Proteomes" id="UP000313359">
    <property type="component" value="Unassembled WGS sequence"/>
</dbReference>
<dbReference type="OrthoDB" id="2747113at2759"/>
<dbReference type="EMBL" id="ML122288">
    <property type="protein sequence ID" value="RPD56439.1"/>
    <property type="molecule type" value="Genomic_DNA"/>
</dbReference>
<accession>A0A5C2RZI0</accession>
<dbReference type="CDD" id="cd21037">
    <property type="entry name" value="MLKL_NTD"/>
    <property type="match status" value="1"/>
</dbReference>
<proteinExistence type="predicted"/>
<sequence length="392" mass="44846">MDSLISALRLAEAVVESLPVPALSPVVKVSLEIATMAKEIKDTKDGMHSLAQHVARTTNAIYDTLDSFEDPRDAQIDDRLDALLSTLQKIQAFMLRARDKNYLQRLWHKSEYEDQLTSLTKELEEVVETFHIRGSIRTEDQLGSVRRTQVVLLQHADDARRVDSELLRYFRNTETRLVQLSNQVANNATYDGTMRLFGRDDLELIEELDPESPIEESGERPVRYKARLRSSGSLVVVQRFPRSDDKFRDEVNIGKSIWHPNVAHPIGYSKSDPHTAFIVIDGSHTRTFNELSRTFHGADKMKWMMKAVRIHTTMAGLVYLSSVRDKLGWSPDDNMYPMLAEKELLVSVDGRVLLDPSCYRLDRLPNTIIYDDGVRPLYGDNHIMALTQFNCR</sequence>
<evidence type="ECO:0000313" key="1">
    <source>
        <dbReference type="EMBL" id="RPD56439.1"/>
    </source>
</evidence>
<dbReference type="STRING" id="1328759.A0A5C2RZI0"/>
<protein>
    <recommendedName>
        <fullName evidence="3">Protein kinase domain-containing protein</fullName>
    </recommendedName>
</protein>